<dbReference type="InterPro" id="IPR018101">
    <property type="entry name" value="Transl_elong_Ts_CS"/>
</dbReference>
<dbReference type="SUPFAM" id="SSF54713">
    <property type="entry name" value="Elongation factor Ts (EF-Ts), dimerisation domain"/>
    <property type="match status" value="1"/>
</dbReference>
<dbReference type="Gene3D" id="3.30.479.20">
    <property type="entry name" value="Elongation factor Ts, dimerisation domain"/>
    <property type="match status" value="1"/>
</dbReference>
<keyword evidence="4 6" id="KW-0648">Protein biosynthesis</keyword>
<keyword evidence="6" id="KW-0963">Cytoplasm</keyword>
<dbReference type="InterPro" id="IPR014039">
    <property type="entry name" value="Transl_elong_EFTs/EF1B_dimer"/>
</dbReference>
<comment type="similarity">
    <text evidence="1 6 7">Belongs to the EF-Ts family.</text>
</comment>
<feature type="region of interest" description="Involved in Mg(2+) ion dislocation from EF-Tu" evidence="6">
    <location>
        <begin position="81"/>
        <end position="84"/>
    </location>
</feature>
<keyword evidence="3 6" id="KW-0251">Elongation factor</keyword>
<evidence type="ECO:0000256" key="2">
    <source>
        <dbReference type="ARBA" id="ARBA00016956"/>
    </source>
</evidence>
<evidence type="ECO:0000256" key="7">
    <source>
        <dbReference type="RuleBase" id="RU000642"/>
    </source>
</evidence>
<dbReference type="InterPro" id="IPR001816">
    <property type="entry name" value="Transl_elong_EFTs/EF1B"/>
</dbReference>
<dbReference type="InterPro" id="IPR009060">
    <property type="entry name" value="UBA-like_sf"/>
</dbReference>
<dbReference type="Gene3D" id="1.10.8.10">
    <property type="entry name" value="DNA helicase RuvA subunit, C-terminal domain"/>
    <property type="match status" value="1"/>
</dbReference>
<dbReference type="PANTHER" id="PTHR11741:SF0">
    <property type="entry name" value="ELONGATION FACTOR TS, MITOCHONDRIAL"/>
    <property type="match status" value="1"/>
</dbReference>
<evidence type="ECO:0000256" key="1">
    <source>
        <dbReference type="ARBA" id="ARBA00005532"/>
    </source>
</evidence>
<proteinExistence type="inferred from homology"/>
<dbReference type="NCBIfam" id="TIGR00116">
    <property type="entry name" value="tsf"/>
    <property type="match status" value="1"/>
</dbReference>
<dbReference type="PANTHER" id="PTHR11741">
    <property type="entry name" value="ELONGATION FACTOR TS"/>
    <property type="match status" value="1"/>
</dbReference>
<dbReference type="FunFam" id="1.10.8.10:FF:000001">
    <property type="entry name" value="Elongation factor Ts"/>
    <property type="match status" value="1"/>
</dbReference>
<evidence type="ECO:0000259" key="9">
    <source>
        <dbReference type="Pfam" id="PF00889"/>
    </source>
</evidence>
<gene>
    <name evidence="6 10" type="primary">tsf</name>
    <name evidence="10" type="ORF">E6H05_06410</name>
</gene>
<name>A0A537IW95_9BACT</name>
<dbReference type="GO" id="GO:0003746">
    <property type="term" value="F:translation elongation factor activity"/>
    <property type="evidence" value="ECO:0007669"/>
    <property type="project" value="UniProtKB-UniRule"/>
</dbReference>
<comment type="subcellular location">
    <subcellularLocation>
        <location evidence="6 8">Cytoplasm</location>
    </subcellularLocation>
</comment>
<comment type="caution">
    <text evidence="10">The sequence shown here is derived from an EMBL/GenBank/DDBJ whole genome shotgun (WGS) entry which is preliminary data.</text>
</comment>
<evidence type="ECO:0000256" key="4">
    <source>
        <dbReference type="ARBA" id="ARBA00022917"/>
    </source>
</evidence>
<sequence>MEISTDLVRELRNRTGAGVMDCRVALQQAGGDLDKAAELLRAKGLATAAKKASRTASEGLVEAYIHTGGRVGAMVEVNCETDFVARTEEFKRLARDLAMQVTASAPQYVSRDAIPAEVVETMRRQFTSELAGKPAAAVDGRLEKWIQDVALLEQPFIRDESRRVRDIITEAIARLGENVQIRRFARFKLGE</sequence>
<dbReference type="CDD" id="cd14275">
    <property type="entry name" value="UBA_EF-Ts"/>
    <property type="match status" value="1"/>
</dbReference>
<dbReference type="Pfam" id="PF00889">
    <property type="entry name" value="EF_TS"/>
    <property type="match status" value="1"/>
</dbReference>
<dbReference type="InterPro" id="IPR036402">
    <property type="entry name" value="EF-Ts_dimer_sf"/>
</dbReference>
<evidence type="ECO:0000313" key="10">
    <source>
        <dbReference type="EMBL" id="TMI75573.1"/>
    </source>
</evidence>
<reference evidence="10 11" key="1">
    <citation type="journal article" date="2019" name="Nat. Microbiol.">
        <title>Mediterranean grassland soil C-N compound turnover is dependent on rainfall and depth, and is mediated by genomically divergent microorganisms.</title>
        <authorList>
            <person name="Diamond S."/>
            <person name="Andeer P.F."/>
            <person name="Li Z."/>
            <person name="Crits-Christoph A."/>
            <person name="Burstein D."/>
            <person name="Anantharaman K."/>
            <person name="Lane K.R."/>
            <person name="Thomas B.C."/>
            <person name="Pan C."/>
            <person name="Northen T.R."/>
            <person name="Banfield J.F."/>
        </authorList>
    </citation>
    <scope>NUCLEOTIDE SEQUENCE [LARGE SCALE GENOMIC DNA]</scope>
    <source>
        <strain evidence="10">NP_8</strain>
    </source>
</reference>
<dbReference type="SUPFAM" id="SSF46934">
    <property type="entry name" value="UBA-like"/>
    <property type="match status" value="1"/>
</dbReference>
<dbReference type="AlphaFoldDB" id="A0A537IW95"/>
<organism evidence="10 11">
    <name type="scientific">Candidatus Segetimicrobium genomatis</name>
    <dbReference type="NCBI Taxonomy" id="2569760"/>
    <lineage>
        <taxon>Bacteria</taxon>
        <taxon>Bacillati</taxon>
        <taxon>Candidatus Sysuimicrobiota</taxon>
        <taxon>Candidatus Sysuimicrobiia</taxon>
        <taxon>Candidatus Sysuimicrobiales</taxon>
        <taxon>Candidatus Segetimicrobiaceae</taxon>
        <taxon>Candidatus Segetimicrobium</taxon>
    </lineage>
</organism>
<dbReference type="EMBL" id="VBAP01000043">
    <property type="protein sequence ID" value="TMI75573.1"/>
    <property type="molecule type" value="Genomic_DNA"/>
</dbReference>
<protein>
    <recommendedName>
        <fullName evidence="2 6">Elongation factor Ts</fullName>
        <shortName evidence="6">EF-Ts</shortName>
    </recommendedName>
</protein>
<evidence type="ECO:0000256" key="5">
    <source>
        <dbReference type="ARBA" id="ARBA00025453"/>
    </source>
</evidence>
<feature type="domain" description="Translation elongation factor EFTs/EF1B dimerisation" evidence="9">
    <location>
        <begin position="55"/>
        <end position="191"/>
    </location>
</feature>
<evidence type="ECO:0000256" key="6">
    <source>
        <dbReference type="HAMAP-Rule" id="MF_00050"/>
    </source>
</evidence>
<dbReference type="PROSITE" id="PS01127">
    <property type="entry name" value="EF_TS_2"/>
    <property type="match status" value="1"/>
</dbReference>
<comment type="function">
    <text evidence="5 6 7">Associates with the EF-Tu.GDP complex and induces the exchange of GDP to GTP. It remains bound to the aminoacyl-tRNA.EF-Tu.GTP complex up to the GTP hydrolysis stage on the ribosome.</text>
</comment>
<dbReference type="GO" id="GO:0005737">
    <property type="term" value="C:cytoplasm"/>
    <property type="evidence" value="ECO:0007669"/>
    <property type="project" value="UniProtKB-SubCell"/>
</dbReference>
<dbReference type="Gene3D" id="1.10.286.20">
    <property type="match status" value="1"/>
</dbReference>
<accession>A0A537IW95</accession>
<dbReference type="HAMAP" id="MF_00050">
    <property type="entry name" value="EF_Ts"/>
    <property type="match status" value="1"/>
</dbReference>
<evidence type="ECO:0000313" key="11">
    <source>
        <dbReference type="Proteomes" id="UP000318834"/>
    </source>
</evidence>
<evidence type="ECO:0000256" key="8">
    <source>
        <dbReference type="RuleBase" id="RU000643"/>
    </source>
</evidence>
<dbReference type="Proteomes" id="UP000318834">
    <property type="component" value="Unassembled WGS sequence"/>
</dbReference>
<evidence type="ECO:0000256" key="3">
    <source>
        <dbReference type="ARBA" id="ARBA00022768"/>
    </source>
</evidence>